<sequence>MSFSNLIERSMQLKDKVFETLETHPALLLLIDPANIYELAVPEGIESSPPYIVVQEIDYRTTKWADGKPIQDSAVYQIDVYHNSSCDPILAPIVDVMSGLDFQTTVSINEFLQKERLIRKGYRFEANILL</sequence>
<dbReference type="AlphaFoldDB" id="A0AAP2PZM1"/>
<protein>
    <recommendedName>
        <fullName evidence="3">DUF3168 domain-containing protein</fullName>
    </recommendedName>
</protein>
<evidence type="ECO:0000313" key="1">
    <source>
        <dbReference type="EMBL" id="WHM21532.1"/>
    </source>
</evidence>
<organism evidence="1 2">
    <name type="scientific">Bacillus subtilis</name>
    <dbReference type="NCBI Taxonomy" id="1423"/>
    <lineage>
        <taxon>Bacteria</taxon>
        <taxon>Bacillati</taxon>
        <taxon>Bacillota</taxon>
        <taxon>Bacilli</taxon>
        <taxon>Bacillales</taxon>
        <taxon>Bacillaceae</taxon>
        <taxon>Bacillus</taxon>
    </lineage>
</organism>
<evidence type="ECO:0008006" key="3">
    <source>
        <dbReference type="Google" id="ProtNLM"/>
    </source>
</evidence>
<evidence type="ECO:0000313" key="2">
    <source>
        <dbReference type="Proteomes" id="UP001229422"/>
    </source>
</evidence>
<dbReference type="RefSeq" id="WP_128753591.1">
    <property type="nucleotide sequence ID" value="NZ_CP035230.1"/>
</dbReference>
<accession>A0AAP2PZM1</accession>
<proteinExistence type="predicted"/>
<reference evidence="1" key="1">
    <citation type="submission" date="2023-05" db="EMBL/GenBank/DDBJ databases">
        <title>Complete genome sequence of Bacillus subtilis SRCM117797 isolated from Soybean paste.</title>
        <authorList>
            <person name="Abraha H.B."/>
            <person name="Kim K.-P."/>
            <person name="Ryu M.-S."/>
            <person name="Jeong D.-Y."/>
        </authorList>
    </citation>
    <scope>NUCLEOTIDE SEQUENCE</scope>
    <source>
        <strain evidence="1">SRCM117797</strain>
    </source>
</reference>
<dbReference type="Proteomes" id="UP001229422">
    <property type="component" value="Chromosome"/>
</dbReference>
<name>A0AAP2PZM1_BACIU</name>
<dbReference type="EMBL" id="CP125292">
    <property type="protein sequence ID" value="WHM21532.1"/>
    <property type="molecule type" value="Genomic_DNA"/>
</dbReference>
<gene>
    <name evidence="1" type="ORF">QL281_22690</name>
</gene>